<dbReference type="Gene3D" id="3.40.190.10">
    <property type="entry name" value="Periplasmic binding protein-like II"/>
    <property type="match status" value="3"/>
</dbReference>
<dbReference type="PANTHER" id="PTHR30024">
    <property type="entry name" value="ALIPHATIC SULFONATES-BINDING PROTEIN-RELATED"/>
    <property type="match status" value="1"/>
</dbReference>
<sequence length="338" mass="37782">MTGRGKRFMAVLLGAAMILCGCQGRTERDQAGEQDLKKIRIGYHPNFGGSSVVSIGIEKGFFEEEGLDAELVKFTSGPPSIAALEAKDIDVSFLGHGAYTLVMEGQADVIAVDCLSNAEEILVRSDSGITSIEDLAGRKLATQFETSGENFLDQVLGEYGMDGSGIQLVNMDIAGCVTAFVDGKVDAVSLWAPYTNEVRERMGDDQVKTLYNCMDFKDKFALPMSWVATDSYIKENEDTVVRFLRALYRCMDYRAEHLEETAALVARRLDKSEEETLLDIHTGEWLTTEETKRLLADGTIMRWYEEQQEFFQKKKTIYHVRPLEESMRLDLVTKAIGE</sequence>
<comment type="subcellular location">
    <subcellularLocation>
        <location evidence="1">Periplasm</location>
    </subcellularLocation>
</comment>
<dbReference type="SUPFAM" id="SSF53850">
    <property type="entry name" value="Periplasmic binding protein-like II"/>
    <property type="match status" value="1"/>
</dbReference>
<accession>G5IAI4</accession>
<organism evidence="5 6">
    <name type="scientific">Hungatella hathewayi WAL-18680</name>
    <dbReference type="NCBI Taxonomy" id="742737"/>
    <lineage>
        <taxon>Bacteria</taxon>
        <taxon>Bacillati</taxon>
        <taxon>Bacillota</taxon>
        <taxon>Clostridia</taxon>
        <taxon>Lachnospirales</taxon>
        <taxon>Lachnospiraceae</taxon>
        <taxon>Hungatella</taxon>
    </lineage>
</organism>
<dbReference type="AlphaFoldDB" id="G5IAI4"/>
<dbReference type="OrthoDB" id="9815602at2"/>
<dbReference type="PROSITE" id="PS51257">
    <property type="entry name" value="PROKAR_LIPOPROTEIN"/>
    <property type="match status" value="1"/>
</dbReference>
<evidence type="ECO:0000256" key="1">
    <source>
        <dbReference type="ARBA" id="ARBA00004418"/>
    </source>
</evidence>
<dbReference type="InterPro" id="IPR015168">
    <property type="entry name" value="SsuA/THI5"/>
</dbReference>
<evidence type="ECO:0000259" key="4">
    <source>
        <dbReference type="SMART" id="SM00062"/>
    </source>
</evidence>
<dbReference type="Pfam" id="PF09084">
    <property type="entry name" value="NMT1"/>
    <property type="match status" value="1"/>
</dbReference>
<dbReference type="PANTHER" id="PTHR30024:SF47">
    <property type="entry name" value="TAURINE-BINDING PERIPLASMIC PROTEIN"/>
    <property type="match status" value="1"/>
</dbReference>
<keyword evidence="3" id="KW-0732">Signal</keyword>
<dbReference type="HOGENOM" id="CLU_028871_3_0_9"/>
<dbReference type="Proteomes" id="UP000005384">
    <property type="component" value="Unassembled WGS sequence"/>
</dbReference>
<dbReference type="SMART" id="SM00062">
    <property type="entry name" value="PBPb"/>
    <property type="match status" value="1"/>
</dbReference>
<dbReference type="InterPro" id="IPR001638">
    <property type="entry name" value="Solute-binding_3/MltF_N"/>
</dbReference>
<evidence type="ECO:0000313" key="5">
    <source>
        <dbReference type="EMBL" id="EHI61541.1"/>
    </source>
</evidence>
<dbReference type="RefSeq" id="WP_006778548.1">
    <property type="nucleotide sequence ID" value="NZ_CP040506.1"/>
</dbReference>
<keyword evidence="6" id="KW-1185">Reference proteome</keyword>
<comment type="caution">
    <text evidence="5">The sequence shown here is derived from an EMBL/GenBank/DDBJ whole genome shotgun (WGS) entry which is preliminary data.</text>
</comment>
<dbReference type="PATRIC" id="fig|742737.3.peg.562"/>
<evidence type="ECO:0000256" key="2">
    <source>
        <dbReference type="ARBA" id="ARBA00010742"/>
    </source>
</evidence>
<gene>
    <name evidence="5" type="ORF">HMPREF9473_00564</name>
</gene>
<reference evidence="5 6" key="1">
    <citation type="submission" date="2011-08" db="EMBL/GenBank/DDBJ databases">
        <title>The Genome Sequence of Clostridium hathewayi WAL-18680.</title>
        <authorList>
            <consortium name="The Broad Institute Genome Sequencing Platform"/>
            <person name="Earl A."/>
            <person name="Ward D."/>
            <person name="Feldgarden M."/>
            <person name="Gevers D."/>
            <person name="Finegold S.M."/>
            <person name="Summanen P.H."/>
            <person name="Molitoris D.R."/>
            <person name="Song M."/>
            <person name="Daigneault M."/>
            <person name="Allen-Vercoe E."/>
            <person name="Young S.K."/>
            <person name="Zeng Q."/>
            <person name="Gargeya S."/>
            <person name="Fitzgerald M."/>
            <person name="Haas B."/>
            <person name="Abouelleil A."/>
            <person name="Alvarado L."/>
            <person name="Arachchi H.M."/>
            <person name="Berlin A."/>
            <person name="Brown A."/>
            <person name="Chapman S.B."/>
            <person name="Chen Z."/>
            <person name="Dunbar C."/>
            <person name="Freedman E."/>
            <person name="Gearin G."/>
            <person name="Gellesch M."/>
            <person name="Goldberg J."/>
            <person name="Griggs A."/>
            <person name="Gujja S."/>
            <person name="Heiman D."/>
            <person name="Howarth C."/>
            <person name="Larson L."/>
            <person name="Lui A."/>
            <person name="MacDonald P.J.P."/>
            <person name="Montmayeur A."/>
            <person name="Murphy C."/>
            <person name="Neiman D."/>
            <person name="Pearson M."/>
            <person name="Priest M."/>
            <person name="Roberts A."/>
            <person name="Saif S."/>
            <person name="Shea T."/>
            <person name="Shenoy N."/>
            <person name="Sisk P."/>
            <person name="Stolte C."/>
            <person name="Sykes S."/>
            <person name="Wortman J."/>
            <person name="Nusbaum C."/>
            <person name="Birren B."/>
        </authorList>
    </citation>
    <scope>NUCLEOTIDE SEQUENCE [LARGE SCALE GENOMIC DNA]</scope>
    <source>
        <strain evidence="5 6">WAL-18680</strain>
    </source>
</reference>
<evidence type="ECO:0000256" key="3">
    <source>
        <dbReference type="ARBA" id="ARBA00022729"/>
    </source>
</evidence>
<evidence type="ECO:0000313" key="6">
    <source>
        <dbReference type="Proteomes" id="UP000005384"/>
    </source>
</evidence>
<name>G5IAI4_9FIRM</name>
<dbReference type="EMBL" id="ADLN01000002">
    <property type="protein sequence ID" value="EHI61541.1"/>
    <property type="molecule type" value="Genomic_DNA"/>
</dbReference>
<feature type="domain" description="Solute-binding protein family 3/N-terminal" evidence="4">
    <location>
        <begin position="38"/>
        <end position="262"/>
    </location>
</feature>
<dbReference type="GO" id="GO:0042597">
    <property type="term" value="C:periplasmic space"/>
    <property type="evidence" value="ECO:0007669"/>
    <property type="project" value="UniProtKB-SubCell"/>
</dbReference>
<comment type="similarity">
    <text evidence="2">Belongs to the bacterial solute-binding protein SsuA/TauA family.</text>
</comment>
<proteinExistence type="inferred from homology"/>
<protein>
    <recommendedName>
        <fullName evidence="4">Solute-binding protein family 3/N-terminal domain-containing protein</fullName>
    </recommendedName>
</protein>